<dbReference type="GO" id="GO:0046872">
    <property type="term" value="F:metal ion binding"/>
    <property type="evidence" value="ECO:0007669"/>
    <property type="project" value="UniProtKB-UniRule"/>
</dbReference>
<evidence type="ECO:0000256" key="3">
    <source>
        <dbReference type="ARBA" id="ARBA00023133"/>
    </source>
</evidence>
<dbReference type="HAMAP" id="MF_00323">
    <property type="entry name" value="Ferrochelatase"/>
    <property type="match status" value="1"/>
</dbReference>
<keyword evidence="7 8" id="KW-0963">Cytoplasm</keyword>
<dbReference type="KEGG" id="wdi:H9L19_04155"/>
<comment type="pathway">
    <text evidence="1 7 8">Porphyrin-containing compound metabolism; protoheme biosynthesis.</text>
</comment>
<feature type="binding site" evidence="7">
    <location>
        <position position="184"/>
    </location>
    <ligand>
        <name>Fe(2+)</name>
        <dbReference type="ChEBI" id="CHEBI:29033"/>
    </ligand>
</feature>
<dbReference type="InterPro" id="IPR033644">
    <property type="entry name" value="Ferrochelatase_C"/>
</dbReference>
<dbReference type="Gene3D" id="3.40.50.1400">
    <property type="match status" value="2"/>
</dbReference>
<gene>
    <name evidence="9" type="primary">hemH</name>
    <name evidence="7" type="synonym">cpfC</name>
    <name evidence="9" type="ORF">H9L19_04155</name>
</gene>
<keyword evidence="3 7" id="KW-0350">Heme biosynthesis</keyword>
<dbReference type="PROSITE" id="PS00534">
    <property type="entry name" value="FERROCHELATASE"/>
    <property type="match status" value="1"/>
</dbReference>
<dbReference type="InterPro" id="IPR033659">
    <property type="entry name" value="Ferrochelatase_N"/>
</dbReference>
<keyword evidence="2 7" id="KW-0408">Iron</keyword>
<dbReference type="AlphaFoldDB" id="A0A7G9T3G4"/>
<dbReference type="InterPro" id="IPR019772">
    <property type="entry name" value="Ferrochelatase_AS"/>
</dbReference>
<dbReference type="PANTHER" id="PTHR11108:SF1">
    <property type="entry name" value="FERROCHELATASE, MITOCHONDRIAL"/>
    <property type="match status" value="1"/>
</dbReference>
<dbReference type="EMBL" id="CP060724">
    <property type="protein sequence ID" value="QNN74639.1"/>
    <property type="molecule type" value="Genomic_DNA"/>
</dbReference>
<dbReference type="Proteomes" id="UP000515800">
    <property type="component" value="Chromosome"/>
</dbReference>
<dbReference type="InterPro" id="IPR001015">
    <property type="entry name" value="Ferrochelatase"/>
</dbReference>
<keyword evidence="7" id="KW-0479">Metal-binding</keyword>
<dbReference type="UniPathway" id="UPA00252"/>
<dbReference type="NCBIfam" id="TIGR00109">
    <property type="entry name" value="hemH"/>
    <property type="match status" value="1"/>
</dbReference>
<evidence type="ECO:0000313" key="10">
    <source>
        <dbReference type="Proteomes" id="UP000515800"/>
    </source>
</evidence>
<dbReference type="PANTHER" id="PTHR11108">
    <property type="entry name" value="FERROCHELATASE"/>
    <property type="match status" value="1"/>
</dbReference>
<evidence type="ECO:0000313" key="9">
    <source>
        <dbReference type="EMBL" id="QNN74639.1"/>
    </source>
</evidence>
<comment type="function">
    <text evidence="7 8">Involved in coproporphyrin-dependent heme b biosynthesis. Catalyzes the insertion of ferrous iron into coproporphyrin III to form Fe-coproporphyrin III.</text>
</comment>
<evidence type="ECO:0000256" key="1">
    <source>
        <dbReference type="ARBA" id="ARBA00004744"/>
    </source>
</evidence>
<name>A0A7G9T3G4_9LACO</name>
<feature type="binding site" evidence="7">
    <location>
        <position position="266"/>
    </location>
    <ligand>
        <name>Fe(2+)</name>
        <dbReference type="ChEBI" id="CHEBI:29033"/>
    </ligand>
</feature>
<keyword evidence="5 7" id="KW-0627">Porphyrin biosynthesis</keyword>
<dbReference type="EC" id="4.99.1.9" evidence="7"/>
<dbReference type="GO" id="GO:0006783">
    <property type="term" value="P:heme biosynthetic process"/>
    <property type="evidence" value="ECO:0007669"/>
    <property type="project" value="UniProtKB-UniRule"/>
</dbReference>
<accession>A0A7G9T3G4</accession>
<dbReference type="GO" id="GO:0004325">
    <property type="term" value="F:ferrochelatase activity"/>
    <property type="evidence" value="ECO:0007669"/>
    <property type="project" value="UniProtKB-UniRule"/>
</dbReference>
<dbReference type="GO" id="GO:0005737">
    <property type="term" value="C:cytoplasm"/>
    <property type="evidence" value="ECO:0007669"/>
    <property type="project" value="UniProtKB-SubCell"/>
</dbReference>
<evidence type="ECO:0000256" key="7">
    <source>
        <dbReference type="HAMAP-Rule" id="MF_00323"/>
    </source>
</evidence>
<comment type="caution">
    <text evidence="7">Lacks conserved residue(s) required for the propagation of feature annotation.</text>
</comment>
<comment type="similarity">
    <text evidence="7 8">Belongs to the ferrochelatase family.</text>
</comment>
<keyword evidence="10" id="KW-1185">Reference proteome</keyword>
<evidence type="ECO:0000256" key="2">
    <source>
        <dbReference type="ARBA" id="ARBA00023004"/>
    </source>
</evidence>
<evidence type="ECO:0000256" key="8">
    <source>
        <dbReference type="RuleBase" id="RU000607"/>
    </source>
</evidence>
<dbReference type="CDD" id="cd00419">
    <property type="entry name" value="Ferrochelatase_C"/>
    <property type="match status" value="1"/>
</dbReference>
<dbReference type="RefSeq" id="WP_187528474.1">
    <property type="nucleotide sequence ID" value="NZ_CP060724.1"/>
</dbReference>
<organism evidence="9 10">
    <name type="scientific">Weissella diestrammenae</name>
    <dbReference type="NCBI Taxonomy" id="1162633"/>
    <lineage>
        <taxon>Bacteria</taxon>
        <taxon>Bacillati</taxon>
        <taxon>Bacillota</taxon>
        <taxon>Bacilli</taxon>
        <taxon>Lactobacillales</taxon>
        <taxon>Lactobacillaceae</taxon>
        <taxon>Weissella</taxon>
    </lineage>
</organism>
<evidence type="ECO:0000256" key="5">
    <source>
        <dbReference type="ARBA" id="ARBA00023244"/>
    </source>
</evidence>
<sequence length="312" mass="35654">MVKGLLLVNLGTPDTFATSDVRAYLNEFLSDPNVIKMPKWLWQPILHRFILPTRSWHSAALYERIWDRGESPLRKYTRLQAEQVQAQLPDWIVKYAMTYRMPRVIDELHALKAAGADKIVVLPLFPQYSATTTKTIEEQVAASGVEAQVIKNFYAHPKYLDLLAKNIAARWQTKQYDKLLLSYHGLPTSYIRQGDPYLEQVNATTTGIMSRMPDLNADNTMQVFQSKFGPMPWLKPYLKATLAQLPMHNERRVLVALPAFVADCIETLEEIQVENHDEFLAMGGELFDVVQPFNDSLAFTDLLVTLARDTLN</sequence>
<evidence type="ECO:0000256" key="6">
    <source>
        <dbReference type="ARBA" id="ARBA00024536"/>
    </source>
</evidence>
<comment type="subcellular location">
    <subcellularLocation>
        <location evidence="7 8">Cytoplasm</location>
    </subcellularLocation>
</comment>
<proteinExistence type="inferred from homology"/>
<keyword evidence="4 7" id="KW-0456">Lyase</keyword>
<dbReference type="Pfam" id="PF00762">
    <property type="entry name" value="Ferrochelatase"/>
    <property type="match status" value="1"/>
</dbReference>
<protein>
    <recommendedName>
        <fullName evidence="7">Coproporphyrin III ferrochelatase</fullName>
        <ecNumber evidence="7">4.99.1.9</ecNumber>
    </recommendedName>
</protein>
<reference evidence="9 10" key="1">
    <citation type="submission" date="2020-08" db="EMBL/GenBank/DDBJ databases">
        <title>Genome sequence of Weissella diestrammenae KACC 16890T.</title>
        <authorList>
            <person name="Hyun D.-W."/>
            <person name="Bae J.-W."/>
        </authorList>
    </citation>
    <scope>NUCLEOTIDE SEQUENCE [LARGE SCALE GENOMIC DNA]</scope>
    <source>
        <strain evidence="9 10">KACC 16890</strain>
    </source>
</reference>
<evidence type="ECO:0000256" key="4">
    <source>
        <dbReference type="ARBA" id="ARBA00023239"/>
    </source>
</evidence>
<dbReference type="CDD" id="cd03411">
    <property type="entry name" value="Ferrochelatase_N"/>
    <property type="match status" value="1"/>
</dbReference>
<dbReference type="SUPFAM" id="SSF53800">
    <property type="entry name" value="Chelatase"/>
    <property type="match status" value="1"/>
</dbReference>
<comment type="catalytic activity">
    <reaction evidence="6">
        <text>Fe-coproporphyrin III + 2 H(+) = coproporphyrin III + Fe(2+)</text>
        <dbReference type="Rhea" id="RHEA:49572"/>
        <dbReference type="ChEBI" id="CHEBI:15378"/>
        <dbReference type="ChEBI" id="CHEBI:29033"/>
        <dbReference type="ChEBI" id="CHEBI:68438"/>
        <dbReference type="ChEBI" id="CHEBI:131725"/>
        <dbReference type="EC" id="4.99.1.9"/>
    </reaction>
    <physiologicalReaction direction="right-to-left" evidence="6">
        <dbReference type="Rhea" id="RHEA:49574"/>
    </physiologicalReaction>
</comment>